<keyword evidence="2 4" id="KW-0547">Nucleotide-binding</keyword>
<dbReference type="SUPFAM" id="SSF100950">
    <property type="entry name" value="NagB/RpiA/CoA transferase-like"/>
    <property type="match status" value="1"/>
</dbReference>
<evidence type="ECO:0000256" key="3">
    <source>
        <dbReference type="ARBA" id="ARBA00022840"/>
    </source>
</evidence>
<reference evidence="7" key="1">
    <citation type="journal article" date="2019" name="Int. J. Syst. Evol. Microbiol.">
        <title>The Global Catalogue of Microorganisms (GCM) 10K type strain sequencing project: providing services to taxonomists for standard genome sequencing and annotation.</title>
        <authorList>
            <consortium name="The Broad Institute Genomics Platform"/>
            <consortium name="The Broad Institute Genome Sequencing Center for Infectious Disease"/>
            <person name="Wu L."/>
            <person name="Ma J."/>
        </authorList>
    </citation>
    <scope>NUCLEOTIDE SEQUENCE [LARGE SCALE GENOMIC DNA]</scope>
    <source>
        <strain evidence="7">CGMCC 1.15420</strain>
    </source>
</reference>
<name>A0ABQ1VW09_9BACL</name>
<evidence type="ECO:0000256" key="2">
    <source>
        <dbReference type="ARBA" id="ARBA00022741"/>
    </source>
</evidence>
<evidence type="ECO:0000256" key="4">
    <source>
        <dbReference type="RuleBase" id="RU361279"/>
    </source>
</evidence>
<dbReference type="PANTHER" id="PTHR23407">
    <property type="entry name" value="ATPASE INHIBITOR/5-FORMYLTETRAHYDROFOLATE CYCLO-LIGASE"/>
    <property type="match status" value="1"/>
</dbReference>
<comment type="cofactor">
    <cofactor evidence="4">
        <name>Mg(2+)</name>
        <dbReference type="ChEBI" id="CHEBI:18420"/>
    </cofactor>
</comment>
<dbReference type="EMBL" id="BMIW01000017">
    <property type="protein sequence ID" value="GGG02187.1"/>
    <property type="molecule type" value="Genomic_DNA"/>
</dbReference>
<dbReference type="PANTHER" id="PTHR23407:SF1">
    <property type="entry name" value="5-FORMYLTETRAHYDROFOLATE CYCLO-LIGASE"/>
    <property type="match status" value="1"/>
</dbReference>
<keyword evidence="5" id="KW-0175">Coiled coil</keyword>
<comment type="similarity">
    <text evidence="1 4">Belongs to the 5-formyltetrahydrofolate cyclo-ligase family.</text>
</comment>
<keyword evidence="4" id="KW-0460">Magnesium</keyword>
<comment type="catalytic activity">
    <reaction evidence="4">
        <text>(6S)-5-formyl-5,6,7,8-tetrahydrofolate + ATP = (6R)-5,10-methenyltetrahydrofolate + ADP + phosphate</text>
        <dbReference type="Rhea" id="RHEA:10488"/>
        <dbReference type="ChEBI" id="CHEBI:30616"/>
        <dbReference type="ChEBI" id="CHEBI:43474"/>
        <dbReference type="ChEBI" id="CHEBI:57455"/>
        <dbReference type="ChEBI" id="CHEBI:57457"/>
        <dbReference type="ChEBI" id="CHEBI:456216"/>
        <dbReference type="EC" id="6.3.3.2"/>
    </reaction>
</comment>
<dbReference type="InterPro" id="IPR002698">
    <property type="entry name" value="FTHF_cligase"/>
</dbReference>
<dbReference type="Pfam" id="PF01812">
    <property type="entry name" value="5-FTHF_cyc-lig"/>
    <property type="match status" value="1"/>
</dbReference>
<keyword evidence="7" id="KW-1185">Reference proteome</keyword>
<dbReference type="EC" id="6.3.3.2" evidence="4"/>
<gene>
    <name evidence="6" type="ORF">GCM10010913_24990</name>
</gene>
<dbReference type="InterPro" id="IPR037171">
    <property type="entry name" value="NagB/RpiA_transferase-like"/>
</dbReference>
<dbReference type="RefSeq" id="WP_229717036.1">
    <property type="nucleotide sequence ID" value="NZ_BMIW01000017.1"/>
</dbReference>
<dbReference type="Proteomes" id="UP000608420">
    <property type="component" value="Unassembled WGS sequence"/>
</dbReference>
<evidence type="ECO:0000256" key="5">
    <source>
        <dbReference type="SAM" id="Coils"/>
    </source>
</evidence>
<dbReference type="PIRSF" id="PIRSF006806">
    <property type="entry name" value="FTHF_cligase"/>
    <property type="match status" value="1"/>
</dbReference>
<organism evidence="6 7">
    <name type="scientific">Paenibacillus aceti</name>
    <dbReference type="NCBI Taxonomy" id="1820010"/>
    <lineage>
        <taxon>Bacteria</taxon>
        <taxon>Bacillati</taxon>
        <taxon>Bacillota</taxon>
        <taxon>Bacilli</taxon>
        <taxon>Bacillales</taxon>
        <taxon>Paenibacillaceae</taxon>
        <taxon>Paenibacillus</taxon>
    </lineage>
</organism>
<comment type="caution">
    <text evidence="6">The sequence shown here is derived from an EMBL/GenBank/DDBJ whole genome shotgun (WGS) entry which is preliminary data.</text>
</comment>
<keyword evidence="4" id="KW-0479">Metal-binding</keyword>
<evidence type="ECO:0000256" key="1">
    <source>
        <dbReference type="ARBA" id="ARBA00010638"/>
    </source>
</evidence>
<feature type="coiled-coil region" evidence="5">
    <location>
        <begin position="1"/>
        <end position="28"/>
    </location>
</feature>
<evidence type="ECO:0000313" key="7">
    <source>
        <dbReference type="Proteomes" id="UP000608420"/>
    </source>
</evidence>
<dbReference type="InterPro" id="IPR024185">
    <property type="entry name" value="FTHF_cligase-like_sf"/>
</dbReference>
<protein>
    <recommendedName>
        <fullName evidence="4">5-formyltetrahydrofolate cyclo-ligase</fullName>
        <ecNumber evidence="4">6.3.3.2</ecNumber>
    </recommendedName>
</protein>
<evidence type="ECO:0000313" key="6">
    <source>
        <dbReference type="EMBL" id="GGG02187.1"/>
    </source>
</evidence>
<keyword evidence="3 4" id="KW-0067">ATP-binding</keyword>
<accession>A0ABQ1VW09</accession>
<dbReference type="NCBIfam" id="TIGR02727">
    <property type="entry name" value="MTHFS_bact"/>
    <property type="match status" value="1"/>
</dbReference>
<proteinExistence type="inferred from homology"/>
<dbReference type="Gene3D" id="3.40.50.10420">
    <property type="entry name" value="NagB/RpiA/CoA transferase-like"/>
    <property type="match status" value="1"/>
</dbReference>
<sequence>MRDIAAQKRELRDRMKAIRSRVSTASRKEQSLAASRLAENEVLSPLRLSRGGRLNVFCYMSFRDEPETMPLIHTCLKHGDRVLVPKVNEGRKLTLHEMKAIDELTPGVWGILEPGDDMPLWPAARYEEIDIIIVPGLAYDRYGGRIGYGGGYYDRFIEQVSVAGKNGTISPIKASLALMEQIVPERVPMEEHDFRLDMLFTASGMIYMKGSSEGIYGNGIRTSPDTF</sequence>